<proteinExistence type="predicted"/>
<evidence type="ECO:0000313" key="3">
    <source>
        <dbReference type="EMBL" id="KAA6382499.1"/>
    </source>
</evidence>
<feature type="region of interest" description="Disordered" evidence="1">
    <location>
        <begin position="624"/>
        <end position="696"/>
    </location>
</feature>
<feature type="compositionally biased region" description="Polar residues" evidence="1">
    <location>
        <begin position="636"/>
        <end position="677"/>
    </location>
</feature>
<evidence type="ECO:0000256" key="2">
    <source>
        <dbReference type="SAM" id="Phobius"/>
    </source>
</evidence>
<dbReference type="Proteomes" id="UP000324800">
    <property type="component" value="Unassembled WGS sequence"/>
</dbReference>
<dbReference type="PANTHER" id="PTHR13018:SF83">
    <property type="entry name" value="RRM DOMAIN-CONTAINING PROTEIN"/>
    <property type="match status" value="1"/>
</dbReference>
<organism evidence="3 4">
    <name type="scientific">Streblomastix strix</name>
    <dbReference type="NCBI Taxonomy" id="222440"/>
    <lineage>
        <taxon>Eukaryota</taxon>
        <taxon>Metamonada</taxon>
        <taxon>Preaxostyla</taxon>
        <taxon>Oxymonadida</taxon>
        <taxon>Streblomastigidae</taxon>
        <taxon>Streblomastix</taxon>
    </lineage>
</organism>
<dbReference type="GO" id="GO:0005886">
    <property type="term" value="C:plasma membrane"/>
    <property type="evidence" value="ECO:0007669"/>
    <property type="project" value="TreeGrafter"/>
</dbReference>
<reference evidence="3 4" key="1">
    <citation type="submission" date="2019-03" db="EMBL/GenBank/DDBJ databases">
        <title>Single cell metagenomics reveals metabolic interactions within the superorganism composed of flagellate Streblomastix strix and complex community of Bacteroidetes bacteria on its surface.</title>
        <authorList>
            <person name="Treitli S.C."/>
            <person name="Kolisko M."/>
            <person name="Husnik F."/>
            <person name="Keeling P."/>
            <person name="Hampl V."/>
        </authorList>
    </citation>
    <scope>NUCLEOTIDE SEQUENCE [LARGE SCALE GENOMIC DNA]</scope>
    <source>
        <strain evidence="3">ST1C</strain>
    </source>
</reference>
<feature type="transmembrane region" description="Helical" evidence="2">
    <location>
        <begin position="46"/>
        <end position="65"/>
    </location>
</feature>
<feature type="transmembrane region" description="Helical" evidence="2">
    <location>
        <begin position="166"/>
        <end position="186"/>
    </location>
</feature>
<dbReference type="EMBL" id="SNRW01006751">
    <property type="protein sequence ID" value="KAA6382499.1"/>
    <property type="molecule type" value="Genomic_DNA"/>
</dbReference>
<feature type="transmembrane region" description="Helical" evidence="2">
    <location>
        <begin position="289"/>
        <end position="307"/>
    </location>
</feature>
<keyword evidence="2" id="KW-1133">Transmembrane helix</keyword>
<evidence type="ECO:0000256" key="1">
    <source>
        <dbReference type="SAM" id="MobiDB-lite"/>
    </source>
</evidence>
<evidence type="ECO:0000313" key="4">
    <source>
        <dbReference type="Proteomes" id="UP000324800"/>
    </source>
</evidence>
<accession>A0A5J4VJE1</accession>
<dbReference type="InterPro" id="IPR045122">
    <property type="entry name" value="Csc1-like"/>
</dbReference>
<feature type="compositionally biased region" description="Polar residues" evidence="1">
    <location>
        <begin position="685"/>
        <end position="696"/>
    </location>
</feature>
<feature type="transmembrane region" description="Helical" evidence="2">
    <location>
        <begin position="319"/>
        <end position="339"/>
    </location>
</feature>
<feature type="transmembrane region" description="Helical" evidence="2">
    <location>
        <begin position="232"/>
        <end position="260"/>
    </location>
</feature>
<feature type="region of interest" description="Disordered" evidence="1">
    <location>
        <begin position="406"/>
        <end position="427"/>
    </location>
</feature>
<sequence length="696" mass="80149">MRRYVIASSFACCMVTEEEYPYKLLLQLNQMIFRYSYFQRFIRKHIVADGVALILVAAGVIIPYFLNQFKTQTNNFWLSLVLSLLVTVISSSISFSVTLFTPFTKPSTKTEAVSSSILRIWVADFAMGALATYIYSMIDNQKVEFIEGVTESTTGYFMSYQWFSDVAINLLSIIFIDVIKVMFLQLTQIVTRLLNHLPAYLFAKNKTQDELNRAFHPPDWSLETRLAHLTKIVFSGMLIAPYMPLVIPLLALYFIGMFWIDKYNLLRFFKAPAQYSKDIIYSTFDYLEYSFHLHCITTIISYFVIVNQNIPSQSRPTTYYINGIVFSAAYFLFVVYRIIANIFQAYKKGLFNRKHTYNQDQFDETFGQSFSKYENIIVNYIDRHPCYNAPEEHALTEEEQYNTIKRNKQEGKQQDNSKKKINSATIGGEKRTQYDTSPMINFQYYSYHSQTNKHIRAVRRKMTQIPALKAYEYVDESKKEEAKKWAQANLPDEWKAENENAMQNIKQQGKNKSEITGMMSYGCVQDFDFGYRAQLGDDGVYYSAQPSSGGISYSATPSSSSSSESISFSATTDSSQNTNQFWDYYYGNTVSFSATTEQYPSYQQVNSRDQSTGNELNIVFKADPDVNMNENRETNKGNNQQANSSLRQVYPTQETSSTSFSAETDQSIQPYQSSYSTIPPPAFQSYPSNYGQNQPY</sequence>
<evidence type="ECO:0008006" key="5">
    <source>
        <dbReference type="Google" id="ProtNLM"/>
    </source>
</evidence>
<protein>
    <recommendedName>
        <fullName evidence="5">CSC1/OSCA1-like 7TM region domain-containing protein</fullName>
    </recommendedName>
</protein>
<keyword evidence="2" id="KW-0472">Membrane</keyword>
<dbReference type="PANTHER" id="PTHR13018">
    <property type="entry name" value="PROBABLE MEMBRANE PROTEIN DUF221-RELATED"/>
    <property type="match status" value="1"/>
</dbReference>
<dbReference type="GO" id="GO:0005227">
    <property type="term" value="F:calcium-activated cation channel activity"/>
    <property type="evidence" value="ECO:0007669"/>
    <property type="project" value="InterPro"/>
</dbReference>
<keyword evidence="2" id="KW-0812">Transmembrane</keyword>
<gene>
    <name evidence="3" type="ORF">EZS28_021975</name>
</gene>
<feature type="region of interest" description="Disordered" evidence="1">
    <location>
        <begin position="551"/>
        <end position="575"/>
    </location>
</feature>
<comment type="caution">
    <text evidence="3">The sequence shown here is derived from an EMBL/GenBank/DDBJ whole genome shotgun (WGS) entry which is preliminary data.</text>
</comment>
<dbReference type="AlphaFoldDB" id="A0A5J4VJE1"/>
<feature type="transmembrane region" description="Helical" evidence="2">
    <location>
        <begin position="77"/>
        <end position="100"/>
    </location>
</feature>
<feature type="transmembrane region" description="Helical" evidence="2">
    <location>
        <begin position="120"/>
        <end position="138"/>
    </location>
</feature>
<dbReference type="OrthoDB" id="192629at2759"/>
<feature type="compositionally biased region" description="Basic and acidic residues" evidence="1">
    <location>
        <begin position="407"/>
        <end position="418"/>
    </location>
</feature>
<name>A0A5J4VJE1_9EUKA</name>